<dbReference type="InterPro" id="IPR046032">
    <property type="entry name" value="DUF5990"/>
</dbReference>
<name>A0A934ULP4_9SPHI</name>
<comment type="caution">
    <text evidence="1">The sequence shown here is derived from an EMBL/GenBank/DDBJ whole genome shotgun (WGS) entry which is preliminary data.</text>
</comment>
<evidence type="ECO:0000313" key="2">
    <source>
        <dbReference type="Proteomes" id="UP000613193"/>
    </source>
</evidence>
<dbReference type="Pfam" id="PF19452">
    <property type="entry name" value="DUF5990"/>
    <property type="match status" value="1"/>
</dbReference>
<dbReference type="Proteomes" id="UP000613193">
    <property type="component" value="Unassembled WGS sequence"/>
</dbReference>
<evidence type="ECO:0000313" key="1">
    <source>
        <dbReference type="EMBL" id="MBK0378803.1"/>
    </source>
</evidence>
<keyword evidence="2" id="KW-1185">Reference proteome</keyword>
<gene>
    <name evidence="1" type="ORF">I5M19_05765</name>
</gene>
<organism evidence="1 2">
    <name type="scientific">Mucilaginibacter segetis</name>
    <dbReference type="NCBI Taxonomy" id="2793071"/>
    <lineage>
        <taxon>Bacteria</taxon>
        <taxon>Pseudomonadati</taxon>
        <taxon>Bacteroidota</taxon>
        <taxon>Sphingobacteriia</taxon>
        <taxon>Sphingobacteriales</taxon>
        <taxon>Sphingobacteriaceae</taxon>
        <taxon>Mucilaginibacter</taxon>
    </lineage>
</organism>
<dbReference type="AlphaFoldDB" id="A0A934ULP4"/>
<dbReference type="RefSeq" id="WP_200065205.1">
    <property type="nucleotide sequence ID" value="NZ_JAEHFW010000001.1"/>
</dbReference>
<accession>A0A934ULP4</accession>
<dbReference type="EMBL" id="JAEHFW010000001">
    <property type="protein sequence ID" value="MBK0378803.1"/>
    <property type="molecule type" value="Genomic_DNA"/>
</dbReference>
<proteinExistence type="predicted"/>
<reference evidence="1" key="1">
    <citation type="submission" date="2020-12" db="EMBL/GenBank/DDBJ databases">
        <title>Bacterial novel species Mucilaginibacter sp. SD-g isolated from soil.</title>
        <authorList>
            <person name="Jung H.-Y."/>
        </authorList>
    </citation>
    <scope>NUCLEOTIDE SEQUENCE</scope>
    <source>
        <strain evidence="1">SD-g</strain>
    </source>
</reference>
<sequence>MSITPNSIALNIILEQPPADLVYSLQKGAGAKYEPVQVQSSKGGNLEFDLVVEIKGNPGTHDLPDFRGPYVQGPVGGRFIYLDIGSYAGGGGWSGRLKIPLTGVTWQQINLGTELHTAVPGTGKNGLPNCATVKSFVGWKAK</sequence>
<protein>
    <submittedName>
        <fullName evidence="1">Uncharacterized protein</fullName>
    </submittedName>
</protein>